<evidence type="ECO:0000259" key="5">
    <source>
        <dbReference type="PROSITE" id="PS51184"/>
    </source>
</evidence>
<keyword evidence="3" id="KW-0804">Transcription</keyword>
<dbReference type="SUPFAM" id="SSF51197">
    <property type="entry name" value="Clavaminate synthase-like"/>
    <property type="match status" value="1"/>
</dbReference>
<evidence type="ECO:0000313" key="7">
    <source>
        <dbReference type="Proteomes" id="UP001165065"/>
    </source>
</evidence>
<evidence type="ECO:0000313" key="6">
    <source>
        <dbReference type="EMBL" id="GMI35214.1"/>
    </source>
</evidence>
<keyword evidence="2 3" id="KW-0408">Iron</keyword>
<feature type="domain" description="JmjC" evidence="5">
    <location>
        <begin position="169"/>
        <end position="318"/>
    </location>
</feature>
<dbReference type="PROSITE" id="PS51184">
    <property type="entry name" value="JMJC"/>
    <property type="match status" value="1"/>
</dbReference>
<dbReference type="AlphaFoldDB" id="A0A9W7G6V6"/>
<keyword evidence="3" id="KW-0805">Transcription regulation</keyword>
<evidence type="ECO:0000256" key="4">
    <source>
        <dbReference type="SAM" id="SignalP"/>
    </source>
</evidence>
<reference evidence="7" key="1">
    <citation type="journal article" date="2023" name="Commun. Biol.">
        <title>Genome analysis of Parmales, the sister group of diatoms, reveals the evolutionary specialization of diatoms from phago-mixotrophs to photoautotrophs.</title>
        <authorList>
            <person name="Ban H."/>
            <person name="Sato S."/>
            <person name="Yoshikawa S."/>
            <person name="Yamada K."/>
            <person name="Nakamura Y."/>
            <person name="Ichinomiya M."/>
            <person name="Sato N."/>
            <person name="Blanc-Mathieu R."/>
            <person name="Endo H."/>
            <person name="Kuwata A."/>
            <person name="Ogata H."/>
        </authorList>
    </citation>
    <scope>NUCLEOTIDE SEQUENCE [LARGE SCALE GENOMIC DNA]</scope>
</reference>
<keyword evidence="7" id="KW-1185">Reference proteome</keyword>
<feature type="signal peptide" evidence="4">
    <location>
        <begin position="1"/>
        <end position="24"/>
    </location>
</feature>
<dbReference type="Gene3D" id="2.60.120.650">
    <property type="entry name" value="Cupin"/>
    <property type="match status" value="1"/>
</dbReference>
<comment type="function">
    <text evidence="3">Oxygenase that can act as both a histone lysine demethylase and a ribosomal histidine hydroxylase.</text>
</comment>
<evidence type="ECO:0000256" key="2">
    <source>
        <dbReference type="ARBA" id="ARBA00023004"/>
    </source>
</evidence>
<dbReference type="Gene3D" id="3.40.366.30">
    <property type="entry name" value="50S ribosomal protein L16 arginine hydroxylase, Chain A, Domain 2"/>
    <property type="match status" value="1"/>
</dbReference>
<dbReference type="Pfam" id="PF08007">
    <property type="entry name" value="JmjC_2"/>
    <property type="match status" value="1"/>
</dbReference>
<name>A0A9W7G6V6_9STRA</name>
<dbReference type="Proteomes" id="UP001165065">
    <property type="component" value="Unassembled WGS sequence"/>
</dbReference>
<dbReference type="OrthoDB" id="425950at2759"/>
<dbReference type="GO" id="GO:0005634">
    <property type="term" value="C:nucleus"/>
    <property type="evidence" value="ECO:0007669"/>
    <property type="project" value="UniProtKB-SubCell"/>
</dbReference>
<comment type="caution">
    <text evidence="6">The sequence shown here is derived from an EMBL/GenBank/DDBJ whole genome shotgun (WGS) entry which is preliminary data.</text>
</comment>
<dbReference type="GO" id="GO:0016706">
    <property type="term" value="F:2-oxoglutarate-dependent dioxygenase activity"/>
    <property type="evidence" value="ECO:0007669"/>
    <property type="project" value="UniProtKB-UniRule"/>
</dbReference>
<protein>
    <recommendedName>
        <fullName evidence="3">Bifunctional lysine-specific demethylase and histidyl-hydroxylase</fullName>
        <ecNumber evidence="3">1.14.11.-</ecNumber>
    </recommendedName>
</protein>
<dbReference type="SMART" id="SM00558">
    <property type="entry name" value="JmjC"/>
    <property type="match status" value="1"/>
</dbReference>
<comment type="subcellular location">
    <subcellularLocation>
        <location evidence="3">Nucleus</location>
    </subcellularLocation>
</comment>
<dbReference type="EMBL" id="BRYA01000898">
    <property type="protein sequence ID" value="GMI35214.1"/>
    <property type="molecule type" value="Genomic_DNA"/>
</dbReference>
<dbReference type="InterPro" id="IPR003347">
    <property type="entry name" value="JmjC_dom"/>
</dbReference>
<keyword evidence="3" id="KW-0223">Dioxygenase</keyword>
<dbReference type="PANTHER" id="PTHR13096:SF8">
    <property type="entry name" value="RIBOSOMAL OXYGENASE 1"/>
    <property type="match status" value="1"/>
</dbReference>
<dbReference type="PANTHER" id="PTHR13096">
    <property type="entry name" value="MINA53 MYC INDUCED NUCLEAR ANTIGEN"/>
    <property type="match status" value="1"/>
</dbReference>
<gene>
    <name evidence="6" type="ORF">TrCOL_g1732</name>
</gene>
<dbReference type="EC" id="1.14.11.-" evidence="3"/>
<proteinExistence type="inferred from homology"/>
<comment type="cofactor">
    <cofactor evidence="3">
        <name>Fe(2+)</name>
        <dbReference type="ChEBI" id="CHEBI:29033"/>
    </cofactor>
    <text evidence="3">Binds 1 Fe(2+) ion per subunit.</text>
</comment>
<comment type="similarity">
    <text evidence="3">Belongs to the ROX family.</text>
</comment>
<feature type="chain" id="PRO_5040978900" description="Bifunctional lysine-specific demethylase and histidyl-hydroxylase" evidence="4">
    <location>
        <begin position="25"/>
        <end position="491"/>
    </location>
</feature>
<keyword evidence="1 3" id="KW-0479">Metal-binding</keyword>
<evidence type="ECO:0000256" key="3">
    <source>
        <dbReference type="RuleBase" id="RU366061"/>
    </source>
</evidence>
<dbReference type="InterPro" id="IPR039994">
    <property type="entry name" value="NO66-like"/>
</dbReference>
<organism evidence="6 7">
    <name type="scientific">Triparma columacea</name>
    <dbReference type="NCBI Taxonomy" id="722753"/>
    <lineage>
        <taxon>Eukaryota</taxon>
        <taxon>Sar</taxon>
        <taxon>Stramenopiles</taxon>
        <taxon>Ochrophyta</taxon>
        <taxon>Bolidophyceae</taxon>
        <taxon>Parmales</taxon>
        <taxon>Triparmaceae</taxon>
        <taxon>Triparma</taxon>
    </lineage>
</organism>
<dbReference type="GO" id="GO:0005506">
    <property type="term" value="F:iron ion binding"/>
    <property type="evidence" value="ECO:0007669"/>
    <property type="project" value="UniProtKB-UniRule"/>
</dbReference>
<accession>A0A9W7G6V6</accession>
<sequence>MPSSIPSPIPLILLLLCLSHPPTAVKSFVVPFVSSPIAKNFGLKCANFVDANVSGTAERRVLEERSWLKSSSKSSSSNVHDNVSEFWGKKPVLFRRAFPPGEDSWASYEDVVELASDEDVEVRLIRCPPHLPSDPSDPSLDRLDLYDVEVGPFDASYVSEVLKSSSSPFSFLLNDVDRFLPSLADWISSHFSFVPNWRRDDGQVSLSSNGGGIDLHVDDYDVFLVQTEGERSWTVEFEAMGMSEELDRSIPNLPLRILSPSPSTPSITVTLVPGDMLYIPPRFPHKGVATSDRCMTLSVGFRAPSALDMLADLVEFKSEEPSHPRFDDINLKLPKSPGLITPGASGRARSILRDSLAEFLDDDALWGEFFGKLVSRPKRARFNYPKPLDEEDKLLLGEWGGAEAAVNAVMKQNRGMLVQAEGVVFAYDQSGRLFVNGELFETGACELKLLSLVCDSRFVTGETLGEYFNEDVEILLTELVSAGYLYGCDEE</sequence>
<evidence type="ECO:0000256" key="1">
    <source>
        <dbReference type="ARBA" id="ARBA00022723"/>
    </source>
</evidence>
<keyword evidence="3" id="KW-0560">Oxidoreductase</keyword>
<keyword evidence="3" id="KW-0539">Nucleus</keyword>
<keyword evidence="4" id="KW-0732">Signal</keyword>